<sequence>MKKIILCSGIVFSIPVFSQVGINTSNPTNTLDVNGTTRVRNLGTLTSSTVSALFADENGVLGKANMAPQSQIAFYAFKNDMPYTAASYNAGTDQVVQIQNSQVVLNTIGTTVPSTGNVRISQSGVYMISGSISPSLGINNMGTDMLIWLLI</sequence>
<keyword evidence="1" id="KW-0732">Signal</keyword>
<evidence type="ECO:0000256" key="1">
    <source>
        <dbReference type="SAM" id="SignalP"/>
    </source>
</evidence>
<feature type="chain" id="PRO_5045606611" description="BclA C-terminal domain-containing protein" evidence="1">
    <location>
        <begin position="19"/>
        <end position="151"/>
    </location>
</feature>
<evidence type="ECO:0000313" key="3">
    <source>
        <dbReference type="Proteomes" id="UP001260959"/>
    </source>
</evidence>
<feature type="signal peptide" evidence="1">
    <location>
        <begin position="1"/>
        <end position="18"/>
    </location>
</feature>
<keyword evidence="3" id="KW-1185">Reference proteome</keyword>
<reference evidence="2 3" key="1">
    <citation type="submission" date="2023-08" db="EMBL/GenBank/DDBJ databases">
        <authorList>
            <person name="Maltman C."/>
        </authorList>
    </citation>
    <scope>NUCLEOTIDE SEQUENCE [LARGE SCALE GENOMIC DNA]</scope>
    <source>
        <strain evidence="2 3">ES2</strain>
    </source>
</reference>
<proteinExistence type="predicted"/>
<dbReference type="RefSeq" id="WP_309522267.1">
    <property type="nucleotide sequence ID" value="NZ_JAVIXS010000007.1"/>
</dbReference>
<dbReference type="SUPFAM" id="SSF52743">
    <property type="entry name" value="Subtilisin-like"/>
    <property type="match status" value="1"/>
</dbReference>
<dbReference type="InterPro" id="IPR036852">
    <property type="entry name" value="Peptidase_S8/S53_dom_sf"/>
</dbReference>
<organism evidence="2 3">
    <name type="scientific">Chryseobacterium metallicongregator</name>
    <dbReference type="NCBI Taxonomy" id="3073042"/>
    <lineage>
        <taxon>Bacteria</taxon>
        <taxon>Pseudomonadati</taxon>
        <taxon>Bacteroidota</taxon>
        <taxon>Flavobacteriia</taxon>
        <taxon>Flavobacteriales</taxon>
        <taxon>Weeksellaceae</taxon>
        <taxon>Chryseobacterium group</taxon>
        <taxon>Chryseobacterium</taxon>
    </lineage>
</organism>
<gene>
    <name evidence="2" type="ORF">REB14_11620</name>
</gene>
<accession>A0ABU1E5E2</accession>
<evidence type="ECO:0008006" key="4">
    <source>
        <dbReference type="Google" id="ProtNLM"/>
    </source>
</evidence>
<comment type="caution">
    <text evidence="2">The sequence shown here is derived from an EMBL/GenBank/DDBJ whole genome shotgun (WGS) entry which is preliminary data.</text>
</comment>
<name>A0ABU1E5E2_9FLAO</name>
<dbReference type="EMBL" id="JAVIXS010000007">
    <property type="protein sequence ID" value="MDR4952825.1"/>
    <property type="molecule type" value="Genomic_DNA"/>
</dbReference>
<protein>
    <recommendedName>
        <fullName evidence="4">BclA C-terminal domain-containing protein</fullName>
    </recommendedName>
</protein>
<evidence type="ECO:0000313" key="2">
    <source>
        <dbReference type="EMBL" id="MDR4952825.1"/>
    </source>
</evidence>
<dbReference type="Proteomes" id="UP001260959">
    <property type="component" value="Unassembled WGS sequence"/>
</dbReference>